<dbReference type="Gene3D" id="1.25.40.10">
    <property type="entry name" value="Tetratricopeptide repeat domain"/>
    <property type="match status" value="1"/>
</dbReference>
<dbReference type="EMBL" id="JACGXL010000004">
    <property type="protein sequence ID" value="MBA8888418.1"/>
    <property type="molecule type" value="Genomic_DNA"/>
</dbReference>
<dbReference type="CDD" id="cd06339">
    <property type="entry name" value="PBP1_YraM_LppC_lipoprotein-like"/>
    <property type="match status" value="1"/>
</dbReference>
<dbReference type="PANTHER" id="PTHR38038:SF1">
    <property type="entry name" value="PENICILLIN-BINDING PROTEIN ACTIVATOR LPOA"/>
    <property type="match status" value="1"/>
</dbReference>
<dbReference type="GO" id="GO:0008360">
    <property type="term" value="P:regulation of cell shape"/>
    <property type="evidence" value="ECO:0007669"/>
    <property type="project" value="UniProtKB-KW"/>
</dbReference>
<feature type="signal peptide" evidence="9">
    <location>
        <begin position="1"/>
        <end position="30"/>
    </location>
</feature>
<dbReference type="GO" id="GO:0009252">
    <property type="term" value="P:peptidoglycan biosynthetic process"/>
    <property type="evidence" value="ECO:0007669"/>
    <property type="project" value="UniProtKB-KW"/>
</dbReference>
<keyword evidence="6" id="KW-0998">Cell outer membrane</keyword>
<evidence type="ECO:0000313" key="10">
    <source>
        <dbReference type="EMBL" id="MBA8888418.1"/>
    </source>
</evidence>
<keyword evidence="2" id="KW-0133">Cell shape</keyword>
<gene>
    <name evidence="10" type="ORF">FHW12_002651</name>
</gene>
<dbReference type="AlphaFoldDB" id="A0A839F4G3"/>
<keyword evidence="3" id="KW-0573">Peptidoglycan synthesis</keyword>
<feature type="region of interest" description="Disordered" evidence="8">
    <location>
        <begin position="238"/>
        <end position="259"/>
    </location>
</feature>
<evidence type="ECO:0000256" key="7">
    <source>
        <dbReference type="ARBA" id="ARBA00023288"/>
    </source>
</evidence>
<sequence length="607" mass="64726">MLRRFEGTVIARRARLMPLALLCAALGACATMGDLSDRVSGAGPAATGAQADHAEQLYADGQLDQAASEFLALADGARGDAAAHYRLRAAEVLRDRGDLDGAARALGDIKRRRLHGDEPQRLDLLDAEIAIKHGDVGRADALLAGLGDNPSESVRIRALELRARADLARGDRFASARSRAVLDRDLQGGDREQNRRQLVEALAGLDVNALRTGVEGLRVDDPLRPWVEQALRGKGQPLARALPKPSRPVGTMQPGGNGSLESEGYNSLHRVALLLPLSAQFATVSQSIRDGFLTAYFADARERRPELRIYDSGKTPADAIAAYDRAVADGADHVVGPLQRESVGELFHQSLRARVLALNHPDTGEVPPPGSAEFGLLPDGEGAQVAERMVARGITRAAILAANADWAERAARAFRAQFEAAGGVITGETRIPDKDVNYATQIQQATGSLGSGADAGVFVSTRPQQARLLLPQLKVAGVNLPVFATSHVYAGDGNAALDRDLDGIEFCDAPWLFGNIPGRPDRNHVATRIDTANGLGGRLFAFGMDAYALLPYMDWLLAHPDSYLNGATGELTADNFGRIHRLVGWARFQNGVALPVDGALDSAPLQQ</sequence>
<evidence type="ECO:0000256" key="2">
    <source>
        <dbReference type="ARBA" id="ARBA00022960"/>
    </source>
</evidence>
<dbReference type="GO" id="GO:0030234">
    <property type="term" value="F:enzyme regulator activity"/>
    <property type="evidence" value="ECO:0007669"/>
    <property type="project" value="TreeGrafter"/>
</dbReference>
<keyword evidence="1 9" id="KW-0732">Signal</keyword>
<evidence type="ECO:0000256" key="1">
    <source>
        <dbReference type="ARBA" id="ARBA00022729"/>
    </source>
</evidence>
<keyword evidence="11" id="KW-1185">Reference proteome</keyword>
<dbReference type="InterPro" id="IPR007443">
    <property type="entry name" value="LpoA"/>
</dbReference>
<protein>
    <recommendedName>
        <fullName evidence="12">Penicillin-binding protein activator</fullName>
    </recommendedName>
</protein>
<dbReference type="RefSeq" id="WP_220484450.1">
    <property type="nucleotide sequence ID" value="NZ_JACGXL010000004.1"/>
</dbReference>
<accession>A0A839F4G3</accession>
<evidence type="ECO:0008006" key="12">
    <source>
        <dbReference type="Google" id="ProtNLM"/>
    </source>
</evidence>
<dbReference type="InterPro" id="IPR011990">
    <property type="entry name" value="TPR-like_helical_dom_sf"/>
</dbReference>
<dbReference type="Proteomes" id="UP000550401">
    <property type="component" value="Unassembled WGS sequence"/>
</dbReference>
<dbReference type="PROSITE" id="PS51257">
    <property type="entry name" value="PROKAR_LIPOPROTEIN"/>
    <property type="match status" value="1"/>
</dbReference>
<keyword evidence="5" id="KW-0564">Palmitate</keyword>
<feature type="chain" id="PRO_5032534914" description="Penicillin-binding protein activator" evidence="9">
    <location>
        <begin position="31"/>
        <end position="607"/>
    </location>
</feature>
<reference evidence="10 11" key="1">
    <citation type="submission" date="2020-07" db="EMBL/GenBank/DDBJ databases">
        <title>Genomic Encyclopedia of Type Strains, Phase IV (KMG-V): Genome sequencing to study the core and pangenomes of soil and plant-associated prokaryotes.</title>
        <authorList>
            <person name="Whitman W."/>
        </authorList>
    </citation>
    <scope>NUCLEOTIDE SEQUENCE [LARGE SCALE GENOMIC DNA]</scope>
    <source>
        <strain evidence="10 11">RH2WT43</strain>
    </source>
</reference>
<dbReference type="GO" id="GO:0031241">
    <property type="term" value="C:periplasmic side of cell outer membrane"/>
    <property type="evidence" value="ECO:0007669"/>
    <property type="project" value="TreeGrafter"/>
</dbReference>
<evidence type="ECO:0000256" key="6">
    <source>
        <dbReference type="ARBA" id="ARBA00023237"/>
    </source>
</evidence>
<proteinExistence type="predicted"/>
<name>A0A839F4G3_9GAMM</name>
<comment type="caution">
    <text evidence="10">The sequence shown here is derived from an EMBL/GenBank/DDBJ whole genome shotgun (WGS) entry which is preliminary data.</text>
</comment>
<dbReference type="Gene3D" id="3.40.50.2300">
    <property type="match status" value="2"/>
</dbReference>
<dbReference type="InterPro" id="IPR028082">
    <property type="entry name" value="Peripla_BP_I"/>
</dbReference>
<evidence type="ECO:0000256" key="3">
    <source>
        <dbReference type="ARBA" id="ARBA00022984"/>
    </source>
</evidence>
<evidence type="ECO:0000256" key="8">
    <source>
        <dbReference type="SAM" id="MobiDB-lite"/>
    </source>
</evidence>
<evidence type="ECO:0000256" key="9">
    <source>
        <dbReference type="SAM" id="SignalP"/>
    </source>
</evidence>
<dbReference type="Pfam" id="PF04348">
    <property type="entry name" value="LppC"/>
    <property type="match status" value="1"/>
</dbReference>
<evidence type="ECO:0000256" key="4">
    <source>
        <dbReference type="ARBA" id="ARBA00023136"/>
    </source>
</evidence>
<keyword evidence="4" id="KW-0472">Membrane</keyword>
<organism evidence="10 11">
    <name type="scientific">Dokdonella fugitiva</name>
    <dbReference type="NCBI Taxonomy" id="328517"/>
    <lineage>
        <taxon>Bacteria</taxon>
        <taxon>Pseudomonadati</taxon>
        <taxon>Pseudomonadota</taxon>
        <taxon>Gammaproteobacteria</taxon>
        <taxon>Lysobacterales</taxon>
        <taxon>Rhodanobacteraceae</taxon>
        <taxon>Dokdonella</taxon>
    </lineage>
</organism>
<evidence type="ECO:0000256" key="5">
    <source>
        <dbReference type="ARBA" id="ARBA00023139"/>
    </source>
</evidence>
<keyword evidence="7" id="KW-0449">Lipoprotein</keyword>
<evidence type="ECO:0000313" key="11">
    <source>
        <dbReference type="Proteomes" id="UP000550401"/>
    </source>
</evidence>
<dbReference type="SUPFAM" id="SSF53822">
    <property type="entry name" value="Periplasmic binding protein-like I"/>
    <property type="match status" value="1"/>
</dbReference>
<dbReference type="PANTHER" id="PTHR38038">
    <property type="entry name" value="PENICILLIN-BINDING PROTEIN ACTIVATOR LPOA"/>
    <property type="match status" value="1"/>
</dbReference>